<dbReference type="AlphaFoldDB" id="A0A5M6HID6"/>
<dbReference type="EMBL" id="VWPL01000053">
    <property type="protein sequence ID" value="KAA5595612.1"/>
    <property type="molecule type" value="Genomic_DNA"/>
</dbReference>
<evidence type="ECO:0000256" key="1">
    <source>
        <dbReference type="SAM" id="MobiDB-lite"/>
    </source>
</evidence>
<dbReference type="SUPFAM" id="SSF55729">
    <property type="entry name" value="Acyl-CoA N-acyltransferases (Nat)"/>
    <property type="match status" value="1"/>
</dbReference>
<reference evidence="3 4" key="1">
    <citation type="submission" date="2019-09" db="EMBL/GenBank/DDBJ databases">
        <title>Draft Whole-Genome sequence of Blastochloris sulfoviridis DSM 729.</title>
        <authorList>
            <person name="Meyer T.E."/>
            <person name="Kyndt J.A."/>
        </authorList>
    </citation>
    <scope>NUCLEOTIDE SEQUENCE [LARGE SCALE GENOMIC DNA]</scope>
    <source>
        <strain evidence="3 4">DSM 729</strain>
    </source>
</reference>
<dbReference type="InterPro" id="IPR000182">
    <property type="entry name" value="GNAT_dom"/>
</dbReference>
<evidence type="ECO:0000313" key="3">
    <source>
        <dbReference type="EMBL" id="KAA5595612.1"/>
    </source>
</evidence>
<dbReference type="RefSeq" id="WP_150098889.1">
    <property type="nucleotide sequence ID" value="NZ_VWPL01000053.1"/>
</dbReference>
<evidence type="ECO:0000313" key="4">
    <source>
        <dbReference type="Proteomes" id="UP000323886"/>
    </source>
</evidence>
<evidence type="ECO:0000259" key="2">
    <source>
        <dbReference type="PROSITE" id="PS51186"/>
    </source>
</evidence>
<accession>A0A5M6HID6</accession>
<keyword evidence="3" id="KW-0808">Transferase</keyword>
<dbReference type="Gene3D" id="3.40.630.30">
    <property type="match status" value="1"/>
</dbReference>
<sequence>MQEFESLNDDARVTLQLAAKDDLPRFIRELQEAFAVAVIEEFGSIPDGPIPPDRDIQDSFEAPGAVTYHILSDGARVGGAVLTIDHATQRNSLDLFFIATGAHGRGLGFAAWQAIERQYPQTRVWQTHTPYFERRNIHFYVNKCGFKIVEYYNPRHPDPHRPEPDDLPTDSGSFRFEKIRDGRSTRR</sequence>
<dbReference type="PROSITE" id="PS51186">
    <property type="entry name" value="GNAT"/>
    <property type="match status" value="1"/>
</dbReference>
<dbReference type="OrthoDB" id="9786032at2"/>
<feature type="domain" description="N-acetyltransferase" evidence="2">
    <location>
        <begin position="13"/>
        <end position="168"/>
    </location>
</feature>
<dbReference type="InterPro" id="IPR016181">
    <property type="entry name" value="Acyl_CoA_acyltransferase"/>
</dbReference>
<feature type="compositionally biased region" description="Basic and acidic residues" evidence="1">
    <location>
        <begin position="155"/>
        <end position="164"/>
    </location>
</feature>
<keyword evidence="4" id="KW-1185">Reference proteome</keyword>
<protein>
    <submittedName>
        <fullName evidence="3">GNAT family N-acetyltransferase</fullName>
    </submittedName>
</protein>
<organism evidence="3 4">
    <name type="scientific">Blastochloris sulfoviridis</name>
    <dbReference type="NCBI Taxonomy" id="50712"/>
    <lineage>
        <taxon>Bacteria</taxon>
        <taxon>Pseudomonadati</taxon>
        <taxon>Pseudomonadota</taxon>
        <taxon>Alphaproteobacteria</taxon>
        <taxon>Hyphomicrobiales</taxon>
        <taxon>Blastochloridaceae</taxon>
        <taxon>Blastochloris</taxon>
    </lineage>
</organism>
<dbReference type="Proteomes" id="UP000323886">
    <property type="component" value="Unassembled WGS sequence"/>
</dbReference>
<name>A0A5M6HID6_9HYPH</name>
<dbReference type="GO" id="GO:0016747">
    <property type="term" value="F:acyltransferase activity, transferring groups other than amino-acyl groups"/>
    <property type="evidence" value="ECO:0007669"/>
    <property type="project" value="InterPro"/>
</dbReference>
<proteinExistence type="predicted"/>
<comment type="caution">
    <text evidence="3">The sequence shown here is derived from an EMBL/GenBank/DDBJ whole genome shotgun (WGS) entry which is preliminary data.</text>
</comment>
<gene>
    <name evidence="3" type="ORF">F1193_16450</name>
</gene>
<feature type="region of interest" description="Disordered" evidence="1">
    <location>
        <begin position="155"/>
        <end position="187"/>
    </location>
</feature>
<feature type="compositionally biased region" description="Basic and acidic residues" evidence="1">
    <location>
        <begin position="175"/>
        <end position="187"/>
    </location>
</feature>
<dbReference type="Pfam" id="PF00583">
    <property type="entry name" value="Acetyltransf_1"/>
    <property type="match status" value="1"/>
</dbReference>